<keyword evidence="2" id="KW-1185">Reference proteome</keyword>
<organism evidence="1 2">
    <name type="scientific">Coleofasciculus chthonoplastes PCC 7420</name>
    <dbReference type="NCBI Taxonomy" id="118168"/>
    <lineage>
        <taxon>Bacteria</taxon>
        <taxon>Bacillati</taxon>
        <taxon>Cyanobacteriota</taxon>
        <taxon>Cyanophyceae</taxon>
        <taxon>Coleofasciculales</taxon>
        <taxon>Coleofasciculaceae</taxon>
        <taxon>Coleofasciculus</taxon>
    </lineage>
</organism>
<dbReference type="Proteomes" id="UP000003835">
    <property type="component" value="Unassembled WGS sequence"/>
</dbReference>
<protein>
    <submittedName>
        <fullName evidence="1">Uncharacterized protein</fullName>
    </submittedName>
</protein>
<accession>B4W0R1</accession>
<name>B4W0R1_9CYAN</name>
<proteinExistence type="predicted"/>
<evidence type="ECO:0000313" key="1">
    <source>
        <dbReference type="EMBL" id="EDX72197.1"/>
    </source>
</evidence>
<gene>
    <name evidence="1" type="ORF">MC7420_8289</name>
</gene>
<reference evidence="1 2" key="1">
    <citation type="submission" date="2008-07" db="EMBL/GenBank/DDBJ databases">
        <authorList>
            <person name="Tandeau de Marsac N."/>
            <person name="Ferriera S."/>
            <person name="Johnson J."/>
            <person name="Kravitz S."/>
            <person name="Beeson K."/>
            <person name="Sutton G."/>
            <person name="Rogers Y.-H."/>
            <person name="Friedman R."/>
            <person name="Frazier M."/>
            <person name="Venter J.C."/>
        </authorList>
    </citation>
    <scope>NUCLEOTIDE SEQUENCE [LARGE SCALE GENOMIC DNA]</scope>
    <source>
        <strain evidence="1 2">PCC 7420</strain>
    </source>
</reference>
<evidence type="ECO:0000313" key="2">
    <source>
        <dbReference type="Proteomes" id="UP000003835"/>
    </source>
</evidence>
<sequence>MEEGIKGKKGNLIRILFTRFPTSSINQGTYYSVSHIDEIQG</sequence>
<dbReference type="EMBL" id="DS989866">
    <property type="protein sequence ID" value="EDX72197.1"/>
    <property type="molecule type" value="Genomic_DNA"/>
</dbReference>
<dbReference type="AlphaFoldDB" id="B4W0R1"/>
<dbReference type="HOGENOM" id="CLU_3268486_0_0_3"/>